<comment type="catalytic activity">
    <reaction evidence="2">
        <text>Thiol-dependent hydrolysis of ester, thioester, amide, peptide and isopeptide bonds formed by the C-terminal Gly of ubiquitin (a 76-residue protein attached to proteins as an intracellular targeting signal).</text>
        <dbReference type="EC" id="3.4.19.12"/>
    </reaction>
</comment>
<dbReference type="InterPro" id="IPR001394">
    <property type="entry name" value="Peptidase_C19_UCH"/>
</dbReference>
<accession>A0A1S2XTE4</accession>
<dbReference type="PANTHER" id="PTHR21646">
    <property type="entry name" value="UBIQUITIN CARBOXYL-TERMINAL HYDROLASE"/>
    <property type="match status" value="1"/>
</dbReference>
<evidence type="ECO:0000313" key="4">
    <source>
        <dbReference type="Proteomes" id="UP000087171"/>
    </source>
</evidence>
<dbReference type="InterPro" id="IPR018200">
    <property type="entry name" value="USP_CS"/>
</dbReference>
<dbReference type="InterPro" id="IPR038765">
    <property type="entry name" value="Papain-like_cys_pep_sf"/>
</dbReference>
<keyword evidence="2" id="KW-0788">Thiol protease</keyword>
<gene>
    <name evidence="5" type="primary">LOC101507058</name>
</gene>
<dbReference type="CDD" id="cd02674">
    <property type="entry name" value="Peptidase_C19R"/>
    <property type="match status" value="1"/>
</dbReference>
<dbReference type="OrthoDB" id="292964at2759"/>
<dbReference type="PROSITE" id="PS50235">
    <property type="entry name" value="USP_3"/>
    <property type="match status" value="1"/>
</dbReference>
<dbReference type="PANTHER" id="PTHR21646:SF75">
    <property type="entry name" value="UBIQUITIN CARBOXYL-TERMINAL HYDROLASE"/>
    <property type="match status" value="1"/>
</dbReference>
<comment type="function">
    <text evidence="2">Recognizes and hydrolyzes the peptide bond at the C-terminal Gly of ubiquitin. Involved in the processing of poly-ubiquitin precursors as well as that of ubiquitinated proteins.</text>
</comment>
<dbReference type="Pfam" id="PF00443">
    <property type="entry name" value="UCH"/>
    <property type="match status" value="1"/>
</dbReference>
<feature type="domain" description="USP" evidence="3">
    <location>
        <begin position="338"/>
        <end position="941"/>
    </location>
</feature>
<reference evidence="5" key="2">
    <citation type="submission" date="2025-08" db="UniProtKB">
        <authorList>
            <consortium name="RefSeq"/>
        </authorList>
    </citation>
    <scope>IDENTIFICATION</scope>
    <source>
        <tissue evidence="5">Etiolated seedlings</tissue>
    </source>
</reference>
<dbReference type="STRING" id="3827.A0A1S2XTE4"/>
<dbReference type="Gene3D" id="3.90.70.10">
    <property type="entry name" value="Cysteine proteinases"/>
    <property type="match status" value="2"/>
</dbReference>
<dbReference type="PROSITE" id="PS00973">
    <property type="entry name" value="USP_2"/>
    <property type="match status" value="1"/>
</dbReference>
<dbReference type="InterPro" id="IPR057372">
    <property type="entry name" value="Ubiquitin_UBP8/5"/>
</dbReference>
<evidence type="ECO:0000313" key="5">
    <source>
        <dbReference type="RefSeq" id="XP_004494262.1"/>
    </source>
</evidence>
<keyword evidence="2" id="KW-0378">Hydrolase</keyword>
<dbReference type="GeneID" id="101507058"/>
<dbReference type="RefSeq" id="XP_004494262.1">
    <property type="nucleotide sequence ID" value="XM_004494205.2"/>
</dbReference>
<evidence type="ECO:0000256" key="2">
    <source>
        <dbReference type="RuleBase" id="RU366025"/>
    </source>
</evidence>
<dbReference type="InterPro" id="IPR028889">
    <property type="entry name" value="USP"/>
</dbReference>
<dbReference type="SUPFAM" id="SSF54001">
    <property type="entry name" value="Cysteine proteinases"/>
    <property type="match status" value="1"/>
</dbReference>
<dbReference type="Proteomes" id="UP000087171">
    <property type="component" value="Chromosome Ca3"/>
</dbReference>
<dbReference type="GO" id="GO:0016579">
    <property type="term" value="P:protein deubiquitination"/>
    <property type="evidence" value="ECO:0007669"/>
    <property type="project" value="InterPro"/>
</dbReference>
<dbReference type="InterPro" id="IPR050185">
    <property type="entry name" value="Ub_carboxyl-term_hydrolase"/>
</dbReference>
<dbReference type="Pfam" id="PF25242">
    <property type="entry name" value="Ubiquitin_UBP8"/>
    <property type="match status" value="1"/>
</dbReference>
<keyword evidence="2" id="KW-0645">Protease</keyword>
<dbReference type="PaxDb" id="3827-XP_004494262.1"/>
<evidence type="ECO:0000259" key="3">
    <source>
        <dbReference type="PROSITE" id="PS50235"/>
    </source>
</evidence>
<name>A0A1S2XTE4_CICAR</name>
<reference evidence="4" key="1">
    <citation type="journal article" date="2013" name="Nat. Biotechnol.">
        <title>Draft genome sequence of chickpea (Cicer arietinum) provides a resource for trait improvement.</title>
        <authorList>
            <person name="Varshney R.K."/>
            <person name="Song C."/>
            <person name="Saxena R.K."/>
            <person name="Azam S."/>
            <person name="Yu S."/>
            <person name="Sharpe A.G."/>
            <person name="Cannon S."/>
            <person name="Baek J."/>
            <person name="Rosen B.D."/>
            <person name="Tar'an B."/>
            <person name="Millan T."/>
            <person name="Zhang X."/>
            <person name="Ramsay L.D."/>
            <person name="Iwata A."/>
            <person name="Wang Y."/>
            <person name="Nelson W."/>
            <person name="Farmer A.D."/>
            <person name="Gaur P.M."/>
            <person name="Soderlund C."/>
            <person name="Penmetsa R.V."/>
            <person name="Xu C."/>
            <person name="Bharti A.K."/>
            <person name="He W."/>
            <person name="Winter P."/>
            <person name="Zhao S."/>
            <person name="Hane J.K."/>
            <person name="Carrasquilla-Garcia N."/>
            <person name="Condie J.A."/>
            <person name="Upadhyaya H.D."/>
            <person name="Luo M.C."/>
            <person name="Thudi M."/>
            <person name="Gowda C.L."/>
            <person name="Singh N.P."/>
            <person name="Lichtenzveig J."/>
            <person name="Gali K.K."/>
            <person name="Rubio J."/>
            <person name="Nadarajan N."/>
            <person name="Dolezel J."/>
            <person name="Bansal K.C."/>
            <person name="Xu X."/>
            <person name="Edwards D."/>
            <person name="Zhang G."/>
            <person name="Kahl G."/>
            <person name="Gil J."/>
            <person name="Singh K.B."/>
            <person name="Datta S.K."/>
            <person name="Jackson S.A."/>
            <person name="Wang J."/>
            <person name="Cook D.R."/>
        </authorList>
    </citation>
    <scope>NUCLEOTIDE SEQUENCE [LARGE SCALE GENOMIC DNA]</scope>
    <source>
        <strain evidence="4">cv. CDC Frontier</strain>
    </source>
</reference>
<dbReference type="GO" id="GO:0006508">
    <property type="term" value="P:proteolysis"/>
    <property type="evidence" value="ECO:0007669"/>
    <property type="project" value="UniProtKB-KW"/>
</dbReference>
<dbReference type="GO" id="GO:0004843">
    <property type="term" value="F:cysteine-type deubiquitinase activity"/>
    <property type="evidence" value="ECO:0007669"/>
    <property type="project" value="UniProtKB-UniRule"/>
</dbReference>
<keyword evidence="2" id="KW-0833">Ubl conjugation pathway</keyword>
<dbReference type="EC" id="3.4.19.12" evidence="2"/>
<evidence type="ECO:0000256" key="1">
    <source>
        <dbReference type="ARBA" id="ARBA00009085"/>
    </source>
</evidence>
<comment type="similarity">
    <text evidence="1 2">Belongs to the peptidase C19 family.</text>
</comment>
<dbReference type="KEGG" id="cam:101507058"/>
<dbReference type="AlphaFoldDB" id="A0A1S2XTE4"/>
<sequence length="941" mass="107778">MTRLTEKLRLSFFLLKPTRFLSLLSLSTLRLCKSLARSLLSQTLPFFSMDNLFSDNADYLSDDFDSSYSLRPHRPHRRLLQEDERDFADERVYLLPYRWWIDAEGVEGDRVEGVLYTVWSNCDSESEILLHLKKEEDREKIKNLEVGFSGRHYALVPEGIWLRALKRYNDFNNAVKDFGSLFNAEDCLPDLFPLQVRIFVSWETSSLVAKISQKENLSDFYKKASDIFNSAYKSLYIWDFSGQTTQLLINDKARVPNDSPGQLGKEVLLELQVHGLSDSTRGSRSNGMISDRSQMECSSNSGPVMMNGGTDNVIPYVTTTNNYFQGSSYRAVRSLGLTGLQNLGNTCFMNSALQCLAHTPKLVDFFLGDYRREINYENPLGMNGELALAFGDLLRMLWIPGATPVAPRMFKMKLANFAPQFSGYMQHDSQELLAFLLDGLHEDLNRVKRKPYHEVKDADGRPDEEVAEEYWRNHLARNDSIVVDLCQGQFRSTLICPFCKKVSITFDPFMYLSLPLPSTTIRTMTVTVMNTDGITLPSAITVTVPECGTLKDLIGALTASCSLRDDETLLLAEVYRNRIFRVLEDPSDSLTDIRDQDKLVAYRVQKYTEGSLLIIFTHERLVESFGKERFENRLFGTPVVARLSGIACGYDVRREFLNLINPFLMQNTEETIDEYDKDDNVDDDDIKNLNEADDLGETSSSAVIGIDAVSSSESEDDTYLWTDFEFYLLFSGRGNEIVKITSNEPLPVTMLSGKLEVAVVWSDKMLKKYDINLLDSLPEVFKPQLFTKRTQESISIYKCLEAFLREEPLGPEDMWYCPACKKPQQATKKLDLWRLPEILVIHLKRFSYNRFFKNKLETFVDFPINDLDLSTYVAHRSFPLSNCYMLYAIICHYGGLGGGHYTAFVRYGHDKWYEFDDSRVAPADEDMIKTPAAYVLFYRKV</sequence>
<organism evidence="4 5">
    <name type="scientific">Cicer arietinum</name>
    <name type="common">Chickpea</name>
    <name type="synonym">Garbanzo</name>
    <dbReference type="NCBI Taxonomy" id="3827"/>
    <lineage>
        <taxon>Eukaryota</taxon>
        <taxon>Viridiplantae</taxon>
        <taxon>Streptophyta</taxon>
        <taxon>Embryophyta</taxon>
        <taxon>Tracheophyta</taxon>
        <taxon>Spermatophyta</taxon>
        <taxon>Magnoliopsida</taxon>
        <taxon>eudicotyledons</taxon>
        <taxon>Gunneridae</taxon>
        <taxon>Pentapetalae</taxon>
        <taxon>rosids</taxon>
        <taxon>fabids</taxon>
        <taxon>Fabales</taxon>
        <taxon>Fabaceae</taxon>
        <taxon>Papilionoideae</taxon>
        <taxon>50 kb inversion clade</taxon>
        <taxon>NPAAA clade</taxon>
        <taxon>Hologalegina</taxon>
        <taxon>IRL clade</taxon>
        <taxon>Cicereae</taxon>
        <taxon>Cicer</taxon>
    </lineage>
</organism>
<protein>
    <recommendedName>
        <fullName evidence="2">Ubiquitin carboxyl-terminal hydrolase</fullName>
        <ecNumber evidence="2">3.4.19.12</ecNumber>
    </recommendedName>
</protein>
<dbReference type="eggNOG" id="KOG1870">
    <property type="taxonomic scope" value="Eukaryota"/>
</dbReference>
<dbReference type="PROSITE" id="PS00972">
    <property type="entry name" value="USP_1"/>
    <property type="match status" value="1"/>
</dbReference>
<keyword evidence="4" id="KW-1185">Reference proteome</keyword>
<proteinExistence type="inferred from homology"/>